<dbReference type="GO" id="GO:0007165">
    <property type="term" value="P:signal transduction"/>
    <property type="evidence" value="ECO:0007669"/>
    <property type="project" value="UniProtKB-KW"/>
</dbReference>
<evidence type="ECO:0000256" key="1">
    <source>
        <dbReference type="ARBA" id="ARBA00023224"/>
    </source>
</evidence>
<proteinExistence type="predicted"/>
<protein>
    <recommendedName>
        <fullName evidence="4">Methyl-accepting transducer domain-containing protein</fullName>
    </recommendedName>
</protein>
<comment type="caution">
    <text evidence="5">The sequence shown here is derived from an EMBL/GenBank/DDBJ whole genome shotgun (WGS) entry which is preliminary data.</text>
</comment>
<sequence length="396" mass="44157">MSTITLVPQEAEATTGPHRSESSVVSLPSPSPLVQSGHVSIRKFIVVPTVLTPTHTCREVVQMISRGMEGECLVVCDDTTKQPLGLLMKDRFYRFLGKKYGADLYYEKSIMKLMDTKPLIVDIHLSPQEMIDRALNRDELNIYDCVIVTEQGRFIGILTVGVLLKISRILQQQAAQTQLKTARGMEGMIDQIHISVQQVAEASNHGMMQSEHMVDLTLQGKNELDQVSILFQNIAEQATKQEKHIVELQQKTSSVSDITQFIRDMAEQSNLLAVNATIEAARAGEHGKGFAVVATEIRKLADETKRSAQAITEMIAEIDTAVKRTVRYVQSGRAETGNSAVLVTEAKERFQELFYAAGDHRKQVYEIHNHAKVADHKTNEVTQSISHIVEQLNKPI</sequence>
<dbReference type="PROSITE" id="PS50111">
    <property type="entry name" value="CHEMOTAXIS_TRANSDUC_2"/>
    <property type="match status" value="1"/>
</dbReference>
<dbReference type="SUPFAM" id="SSF58104">
    <property type="entry name" value="Methyl-accepting chemotaxis protein (MCP) signaling domain"/>
    <property type="match status" value="1"/>
</dbReference>
<dbReference type="InterPro" id="IPR046342">
    <property type="entry name" value="CBS_dom_sf"/>
</dbReference>
<evidence type="ECO:0000259" key="4">
    <source>
        <dbReference type="PROSITE" id="PS50111"/>
    </source>
</evidence>
<dbReference type="OrthoDB" id="9816519at2"/>
<evidence type="ECO:0000256" key="2">
    <source>
        <dbReference type="PROSITE-ProRule" id="PRU00284"/>
    </source>
</evidence>
<dbReference type="STRING" id="1324314.BVG16_00710"/>
<dbReference type="AlphaFoldDB" id="A0A1T2XML0"/>
<feature type="domain" description="Methyl-accepting transducer" evidence="4">
    <location>
        <begin position="172"/>
        <end position="396"/>
    </location>
</feature>
<dbReference type="Proteomes" id="UP000190188">
    <property type="component" value="Unassembled WGS sequence"/>
</dbReference>
<dbReference type="GO" id="GO:0016020">
    <property type="term" value="C:membrane"/>
    <property type="evidence" value="ECO:0007669"/>
    <property type="project" value="InterPro"/>
</dbReference>
<dbReference type="RefSeq" id="WP_078496627.1">
    <property type="nucleotide sequence ID" value="NZ_MSZX01000001.1"/>
</dbReference>
<dbReference type="Pfam" id="PF00571">
    <property type="entry name" value="CBS"/>
    <property type="match status" value="1"/>
</dbReference>
<accession>A0A1T2XML0</accession>
<keyword evidence="1 2" id="KW-0807">Transducer</keyword>
<dbReference type="SMART" id="SM00283">
    <property type="entry name" value="MA"/>
    <property type="match status" value="1"/>
</dbReference>
<organism evidence="5 6">
    <name type="scientific">Paenibacillus selenitireducens</name>
    <dbReference type="NCBI Taxonomy" id="1324314"/>
    <lineage>
        <taxon>Bacteria</taxon>
        <taxon>Bacillati</taxon>
        <taxon>Bacillota</taxon>
        <taxon>Bacilli</taxon>
        <taxon>Bacillales</taxon>
        <taxon>Paenibacillaceae</taxon>
        <taxon>Paenibacillus</taxon>
    </lineage>
</organism>
<feature type="region of interest" description="Disordered" evidence="3">
    <location>
        <begin position="1"/>
        <end position="27"/>
    </location>
</feature>
<dbReference type="InterPro" id="IPR000644">
    <property type="entry name" value="CBS_dom"/>
</dbReference>
<dbReference type="PANTHER" id="PTHR32089:SF112">
    <property type="entry name" value="LYSOZYME-LIKE PROTEIN-RELATED"/>
    <property type="match status" value="1"/>
</dbReference>
<evidence type="ECO:0000313" key="5">
    <source>
        <dbReference type="EMBL" id="OPA80903.1"/>
    </source>
</evidence>
<dbReference type="InterPro" id="IPR004089">
    <property type="entry name" value="MCPsignal_dom"/>
</dbReference>
<name>A0A1T2XML0_9BACL</name>
<dbReference type="Gene3D" id="1.10.287.950">
    <property type="entry name" value="Methyl-accepting chemotaxis protein"/>
    <property type="match status" value="1"/>
</dbReference>
<keyword evidence="6" id="KW-1185">Reference proteome</keyword>
<evidence type="ECO:0000256" key="3">
    <source>
        <dbReference type="SAM" id="MobiDB-lite"/>
    </source>
</evidence>
<evidence type="ECO:0000313" key="6">
    <source>
        <dbReference type="Proteomes" id="UP000190188"/>
    </source>
</evidence>
<dbReference type="EMBL" id="MSZX01000001">
    <property type="protein sequence ID" value="OPA80903.1"/>
    <property type="molecule type" value="Genomic_DNA"/>
</dbReference>
<reference evidence="5 6" key="1">
    <citation type="submission" date="2017-01" db="EMBL/GenBank/DDBJ databases">
        <title>Genome analysis of Paenibacillus selenitrireducens ES3-24.</title>
        <authorList>
            <person name="Xu D."/>
            <person name="Yao R."/>
            <person name="Zheng S."/>
        </authorList>
    </citation>
    <scope>NUCLEOTIDE SEQUENCE [LARGE SCALE GENOMIC DNA]</scope>
    <source>
        <strain evidence="5 6">ES3-24</strain>
    </source>
</reference>
<dbReference type="Pfam" id="PF00015">
    <property type="entry name" value="MCPsignal"/>
    <property type="match status" value="1"/>
</dbReference>
<gene>
    <name evidence="5" type="ORF">BVG16_00710</name>
</gene>
<dbReference type="SUPFAM" id="SSF54631">
    <property type="entry name" value="CBS-domain pair"/>
    <property type="match status" value="1"/>
</dbReference>
<dbReference type="Gene3D" id="3.10.580.10">
    <property type="entry name" value="CBS-domain"/>
    <property type="match status" value="1"/>
</dbReference>
<dbReference type="PANTHER" id="PTHR32089">
    <property type="entry name" value="METHYL-ACCEPTING CHEMOTAXIS PROTEIN MCPB"/>
    <property type="match status" value="1"/>
</dbReference>